<dbReference type="Pfam" id="PF03320">
    <property type="entry name" value="FBPase_glpX"/>
    <property type="match status" value="1"/>
</dbReference>
<evidence type="ECO:0000256" key="2">
    <source>
        <dbReference type="ARBA" id="ARBA00008989"/>
    </source>
</evidence>
<dbReference type="PIRSF" id="PIRSF004532">
    <property type="entry name" value="GlpX"/>
    <property type="match status" value="1"/>
</dbReference>
<dbReference type="SUPFAM" id="SSF56655">
    <property type="entry name" value="Carbohydrate phosphatase"/>
    <property type="match status" value="1"/>
</dbReference>
<dbReference type="CDD" id="cd01516">
    <property type="entry name" value="FBPase_glpX"/>
    <property type="match status" value="1"/>
</dbReference>
<keyword evidence="5" id="KW-0464">Manganese</keyword>
<dbReference type="EMBL" id="JAWDIP010000003">
    <property type="protein sequence ID" value="MDY0393348.1"/>
    <property type="molecule type" value="Genomic_DNA"/>
</dbReference>
<protein>
    <recommendedName>
        <fullName evidence="8">Fructose-1,6-bisphosphatase</fullName>
    </recommendedName>
</protein>
<dbReference type="Gene3D" id="3.30.540.10">
    <property type="entry name" value="Fructose-1,6-Bisphosphatase, subunit A, domain 1"/>
    <property type="match status" value="1"/>
</dbReference>
<sequence>MSELATEFVKATQQAAVAAYPWVGKQRKNPADAAATEALRNHLNLIDFTGEIKIGEGEMDEAPMLFIGEKVGTGSGPEIDIAVDPIDGTALVAAGKGNAITVIAAADSGSLLHAPDMYMEKIAVGPKAKGKISLEVPIGDNLKAVAAANGKKITELRVAVQKRPRHAELMMAVQRTGAEVVLFSDVDITLAVATCLDEIDIDMVAGVGGAPEGVIGAVALRILGGDFQGKLLPKNEIQRQRCLDMGISEPDRMLLLEDLVASDNCFFAATGITDGILLRGLIPGDEHKVRVQSFLYNECTRKALSIC</sequence>
<dbReference type="PANTHER" id="PTHR30447">
    <property type="entry name" value="FRUCTOSE-1,6-BISPHOSPHATASE CLASS 2"/>
    <property type="match status" value="1"/>
</dbReference>
<comment type="pathway">
    <text evidence="7">Carbohydrate biosynthesis.</text>
</comment>
<evidence type="ECO:0000256" key="1">
    <source>
        <dbReference type="ARBA" id="ARBA00001273"/>
    </source>
</evidence>
<dbReference type="NCBIfam" id="TIGR00330">
    <property type="entry name" value="glpX"/>
    <property type="match status" value="1"/>
</dbReference>
<gene>
    <name evidence="9" type="primary">glpX</name>
    <name evidence="9" type="ORF">RWE15_01560</name>
</gene>
<evidence type="ECO:0000256" key="8">
    <source>
        <dbReference type="PIRNR" id="PIRNR004532"/>
    </source>
</evidence>
<reference evidence="9 10" key="1">
    <citation type="submission" date="2023-10" db="EMBL/GenBank/DDBJ databases">
        <title>Virgibacillus halophilus 5B73C genome.</title>
        <authorList>
            <person name="Miliotis G."/>
            <person name="Sengupta P."/>
            <person name="Hameed A."/>
            <person name="Chuvochina M."/>
            <person name="Mcdonagh F."/>
            <person name="Simpson A.C."/>
            <person name="Singh N.K."/>
            <person name="Rekha P.D."/>
            <person name="Raman K."/>
            <person name="Hugenholtz P."/>
            <person name="Venkateswaran K."/>
        </authorList>
    </citation>
    <scope>NUCLEOTIDE SEQUENCE [LARGE SCALE GENOMIC DNA]</scope>
    <source>
        <strain evidence="9 10">5B73C</strain>
    </source>
</reference>
<evidence type="ECO:0000256" key="3">
    <source>
        <dbReference type="ARBA" id="ARBA00022723"/>
    </source>
</evidence>
<dbReference type="PANTHER" id="PTHR30447:SF0">
    <property type="entry name" value="FRUCTOSE-1,6-BISPHOSPHATASE 1 CLASS 2-RELATED"/>
    <property type="match status" value="1"/>
</dbReference>
<keyword evidence="3" id="KW-0479">Metal-binding</keyword>
<comment type="catalytic activity">
    <reaction evidence="1">
        <text>beta-D-fructose 1,6-bisphosphate + H2O = beta-D-fructose 6-phosphate + phosphate</text>
        <dbReference type="Rhea" id="RHEA:11064"/>
        <dbReference type="ChEBI" id="CHEBI:15377"/>
        <dbReference type="ChEBI" id="CHEBI:32966"/>
        <dbReference type="ChEBI" id="CHEBI:43474"/>
        <dbReference type="ChEBI" id="CHEBI:57634"/>
        <dbReference type="EC" id="3.1.3.11"/>
    </reaction>
</comment>
<evidence type="ECO:0000256" key="5">
    <source>
        <dbReference type="ARBA" id="ARBA00023211"/>
    </source>
</evidence>
<dbReference type="Proteomes" id="UP001281447">
    <property type="component" value="Unassembled WGS sequence"/>
</dbReference>
<evidence type="ECO:0000256" key="7">
    <source>
        <dbReference type="ARBA" id="ARBA00024331"/>
    </source>
</evidence>
<keyword evidence="6 8" id="KW-0119">Carbohydrate metabolism</keyword>
<name>A0ABU5C208_9BACI</name>
<proteinExistence type="inferred from homology"/>
<organism evidence="9 10">
    <name type="scientific">Tigheibacillus halophilus</name>
    <dbReference type="NCBI Taxonomy" id="361280"/>
    <lineage>
        <taxon>Bacteria</taxon>
        <taxon>Bacillati</taxon>
        <taxon>Bacillota</taxon>
        <taxon>Bacilli</taxon>
        <taxon>Bacillales</taxon>
        <taxon>Bacillaceae</taxon>
        <taxon>Tigheibacillus</taxon>
    </lineage>
</organism>
<evidence type="ECO:0000256" key="6">
    <source>
        <dbReference type="ARBA" id="ARBA00023277"/>
    </source>
</evidence>
<accession>A0ABU5C208</accession>
<comment type="caution">
    <text evidence="9">The sequence shown here is derived from an EMBL/GenBank/DDBJ whole genome shotgun (WGS) entry which is preliminary data.</text>
</comment>
<dbReference type="GO" id="GO:0042132">
    <property type="term" value="F:fructose 1,6-bisphosphate 1-phosphatase activity"/>
    <property type="evidence" value="ECO:0007669"/>
    <property type="project" value="UniProtKB-EC"/>
</dbReference>
<evidence type="ECO:0000256" key="4">
    <source>
        <dbReference type="ARBA" id="ARBA00022801"/>
    </source>
</evidence>
<evidence type="ECO:0000313" key="10">
    <source>
        <dbReference type="Proteomes" id="UP001281447"/>
    </source>
</evidence>
<comment type="similarity">
    <text evidence="2 8">Belongs to the FBPase class 2 family.</text>
</comment>
<evidence type="ECO:0000313" key="9">
    <source>
        <dbReference type="EMBL" id="MDY0393348.1"/>
    </source>
</evidence>
<dbReference type="Gene3D" id="3.40.190.90">
    <property type="match status" value="1"/>
</dbReference>
<keyword evidence="4 9" id="KW-0378">Hydrolase</keyword>
<dbReference type="InterPro" id="IPR004464">
    <property type="entry name" value="FBPase_class-2/SBPase"/>
</dbReference>
<keyword evidence="10" id="KW-1185">Reference proteome</keyword>